<gene>
    <name evidence="1" type="ORF">HMF3257_31715</name>
</gene>
<name>A0A327NUB1_9BACT</name>
<dbReference type="AlphaFoldDB" id="A0A327NUB1"/>
<reference evidence="1 2" key="1">
    <citation type="submission" date="2018-06" db="EMBL/GenBank/DDBJ databases">
        <title>Spirosoma sp. HMF3257 Genome sequencing and assembly.</title>
        <authorList>
            <person name="Kang H."/>
            <person name="Cha I."/>
            <person name="Kim H."/>
            <person name="Kang J."/>
            <person name="Joh K."/>
        </authorList>
    </citation>
    <scope>NUCLEOTIDE SEQUENCE [LARGE SCALE GENOMIC DNA]</scope>
    <source>
        <strain evidence="1 2">HMF3257</strain>
    </source>
</reference>
<dbReference type="Proteomes" id="UP000249016">
    <property type="component" value="Unassembled WGS sequence"/>
</dbReference>
<keyword evidence="2" id="KW-1185">Reference proteome</keyword>
<comment type="caution">
    <text evidence="1">The sequence shown here is derived from an EMBL/GenBank/DDBJ whole genome shotgun (WGS) entry which is preliminary data.</text>
</comment>
<evidence type="ECO:0000313" key="2">
    <source>
        <dbReference type="Proteomes" id="UP000249016"/>
    </source>
</evidence>
<accession>A0A327NUB1</accession>
<sequence>MNRFSVIYLLRKQYHHIYCSTHEEADAVLANLLTKEGYKPIGVYDAKTELFFWEPIRQHQYDKSSIGKQGKLGDQIVRIAQTLRHHDEANQGQANSISQLLQADLPELA</sequence>
<proteinExistence type="predicted"/>
<evidence type="ECO:0000313" key="1">
    <source>
        <dbReference type="EMBL" id="RAI77586.1"/>
    </source>
</evidence>
<protein>
    <submittedName>
        <fullName evidence="1">Uncharacterized protein</fullName>
    </submittedName>
</protein>
<dbReference type="RefSeq" id="WP_111348395.1">
    <property type="nucleotide sequence ID" value="NZ_QLII01000001.1"/>
</dbReference>
<organism evidence="1 2">
    <name type="scientific">Spirosoma telluris</name>
    <dbReference type="NCBI Taxonomy" id="2183553"/>
    <lineage>
        <taxon>Bacteria</taxon>
        <taxon>Pseudomonadati</taxon>
        <taxon>Bacteroidota</taxon>
        <taxon>Cytophagia</taxon>
        <taxon>Cytophagales</taxon>
        <taxon>Cytophagaceae</taxon>
        <taxon>Spirosoma</taxon>
    </lineage>
</organism>
<dbReference type="EMBL" id="QLII01000001">
    <property type="protein sequence ID" value="RAI77586.1"/>
    <property type="molecule type" value="Genomic_DNA"/>
</dbReference>
<dbReference type="OrthoDB" id="960890at2"/>